<name>A0AAD6I0W3_PENCN</name>
<organism evidence="1 2">
    <name type="scientific">Penicillium canescens</name>
    <dbReference type="NCBI Taxonomy" id="5083"/>
    <lineage>
        <taxon>Eukaryota</taxon>
        <taxon>Fungi</taxon>
        <taxon>Dikarya</taxon>
        <taxon>Ascomycota</taxon>
        <taxon>Pezizomycotina</taxon>
        <taxon>Eurotiomycetes</taxon>
        <taxon>Eurotiomycetidae</taxon>
        <taxon>Eurotiales</taxon>
        <taxon>Aspergillaceae</taxon>
        <taxon>Penicillium</taxon>
    </lineage>
</organism>
<accession>A0AAD6I0W3</accession>
<reference evidence="1" key="2">
    <citation type="submission" date="2023-01" db="EMBL/GenBank/DDBJ databases">
        <authorList>
            <person name="Petersen C."/>
        </authorList>
    </citation>
    <scope>NUCLEOTIDE SEQUENCE</scope>
    <source>
        <strain evidence="1">IBT 15450</strain>
    </source>
</reference>
<dbReference type="AlphaFoldDB" id="A0AAD6I0W3"/>
<keyword evidence="2" id="KW-1185">Reference proteome</keyword>
<gene>
    <name evidence="1" type="ORF">N7460_011239</name>
</gene>
<proteinExistence type="predicted"/>
<reference evidence="1" key="1">
    <citation type="journal article" date="2023" name="IMA Fungus">
        <title>Comparative genomic study of the Penicillium genus elucidates a diverse pangenome and 15 lateral gene transfer events.</title>
        <authorList>
            <person name="Petersen C."/>
            <person name="Sorensen T."/>
            <person name="Nielsen M.R."/>
            <person name="Sondergaard T.E."/>
            <person name="Sorensen J.L."/>
            <person name="Fitzpatrick D.A."/>
            <person name="Frisvad J.C."/>
            <person name="Nielsen K.L."/>
        </authorList>
    </citation>
    <scope>NUCLEOTIDE SEQUENCE</scope>
    <source>
        <strain evidence="1">IBT 15450</strain>
    </source>
</reference>
<comment type="caution">
    <text evidence="1">The sequence shown here is derived from an EMBL/GenBank/DDBJ whole genome shotgun (WGS) entry which is preliminary data.</text>
</comment>
<dbReference type="Proteomes" id="UP001219568">
    <property type="component" value="Unassembled WGS sequence"/>
</dbReference>
<evidence type="ECO:0000313" key="2">
    <source>
        <dbReference type="Proteomes" id="UP001219568"/>
    </source>
</evidence>
<protein>
    <submittedName>
        <fullName evidence="1">Uncharacterized protein</fullName>
    </submittedName>
</protein>
<evidence type="ECO:0000313" key="1">
    <source>
        <dbReference type="EMBL" id="KAJ6026422.1"/>
    </source>
</evidence>
<dbReference type="EMBL" id="JAQJZL010000015">
    <property type="protein sequence ID" value="KAJ6026422.1"/>
    <property type="molecule type" value="Genomic_DNA"/>
</dbReference>
<sequence length="78" mass="8335">MDRSQKSRAILTIVKSATEIVFELLNTSVSQYGITFREYATGLDAGSVEVASGGVGKFNPRGSIKPGDFIQLGLLDRG</sequence>